<dbReference type="EMBL" id="JFHC01000100">
    <property type="protein sequence ID" value="KDR38246.1"/>
    <property type="molecule type" value="Genomic_DNA"/>
</dbReference>
<dbReference type="Gene3D" id="3.40.1090.10">
    <property type="entry name" value="Cytosolic phospholipase A2 catalytic domain"/>
    <property type="match status" value="1"/>
</dbReference>
<protein>
    <submittedName>
        <fullName evidence="1">Uncharacterized protein</fullName>
    </submittedName>
</protein>
<name>A0A069PLU5_9BURK</name>
<dbReference type="AlphaFoldDB" id="A0A069PLU5"/>
<accession>A0A069PLU5</accession>
<sequence length="444" mass="48188">MATDKDPAAAAPVSLLNTVSYVSSVSGGSFAAAYFGIRGLGNYDPMLKDDPLPKKYTDFFNNFHATMNANWTASLFGLDGLPFGSAAARLKHSVDARIANGATFRDLDQREASKSSPYLIFNTTHYDSGRRFVMTTIPTTQFCLNVEQLLVDIVQTPSANQPDIDAQRRAKLGECDRTDALTPEGFDSFFNPRMTAVASADFPIAQAVATSGAFPVAVGPIAYRVDNSRDLLHLIDGGVADNSGVESLVQLFLRKLIENPKRRGMIIELNAGLPFNARGTAIADDSQPLTAIIDDPTRLSDIQEVRASLYRQDLWLLTENVAKTMKHSTNAVTRLDIKQLQHTDLRANALHIDTATCHVHFDDARSVREAVRNIPTSYHLDPCSADLVRIAACWSVHQHAAELQSFFSGTGDAGNAHASPAPDLSVLDKRIRSTCPELAASGAL</sequence>
<gene>
    <name evidence="1" type="ORF">BG61_02645</name>
</gene>
<evidence type="ECO:0000313" key="2">
    <source>
        <dbReference type="Proteomes" id="UP000027466"/>
    </source>
</evidence>
<proteinExistence type="predicted"/>
<dbReference type="Proteomes" id="UP000027466">
    <property type="component" value="Unassembled WGS sequence"/>
</dbReference>
<dbReference type="SUPFAM" id="SSF52151">
    <property type="entry name" value="FabD/lysophospholipase-like"/>
    <property type="match status" value="1"/>
</dbReference>
<evidence type="ECO:0000313" key="1">
    <source>
        <dbReference type="EMBL" id="KDR38246.1"/>
    </source>
</evidence>
<organism evidence="1 2">
    <name type="scientific">Caballeronia glathei</name>
    <dbReference type="NCBI Taxonomy" id="60547"/>
    <lineage>
        <taxon>Bacteria</taxon>
        <taxon>Pseudomonadati</taxon>
        <taxon>Pseudomonadota</taxon>
        <taxon>Betaproteobacteria</taxon>
        <taxon>Burkholderiales</taxon>
        <taxon>Burkholderiaceae</taxon>
        <taxon>Caballeronia</taxon>
    </lineage>
</organism>
<comment type="caution">
    <text evidence="1">The sequence shown here is derived from an EMBL/GenBank/DDBJ whole genome shotgun (WGS) entry which is preliminary data.</text>
</comment>
<reference evidence="1 2" key="1">
    <citation type="submission" date="2014-03" db="EMBL/GenBank/DDBJ databases">
        <title>Draft Genome Sequences of Four Burkholderia Strains.</title>
        <authorList>
            <person name="Liu X.Y."/>
            <person name="Li C.X."/>
            <person name="Xu J.H."/>
        </authorList>
    </citation>
    <scope>NUCLEOTIDE SEQUENCE [LARGE SCALE GENOMIC DNA]</scope>
    <source>
        <strain evidence="1 2">DSM 50014</strain>
    </source>
</reference>
<dbReference type="InterPro" id="IPR016035">
    <property type="entry name" value="Acyl_Trfase/lysoPLipase"/>
</dbReference>
<keyword evidence="2" id="KW-1185">Reference proteome</keyword>
<dbReference type="STRING" id="60547.GCA_000751215_04655"/>